<dbReference type="PANTHER" id="PTHR47327:SF1">
    <property type="entry name" value="RE15579P"/>
    <property type="match status" value="1"/>
</dbReference>
<evidence type="ECO:0000313" key="3">
    <source>
        <dbReference type="EMBL" id="RWS31259.1"/>
    </source>
</evidence>
<gene>
    <name evidence="3" type="ORF">B4U80_01867</name>
</gene>
<feature type="domain" description="Apple" evidence="1">
    <location>
        <begin position="29"/>
        <end position="113"/>
    </location>
</feature>
<dbReference type="SMART" id="SM00241">
    <property type="entry name" value="ZP"/>
    <property type="match status" value="1"/>
</dbReference>
<dbReference type="SUPFAM" id="SSF57414">
    <property type="entry name" value="Hairpin loop containing domain-like"/>
    <property type="match status" value="4"/>
</dbReference>
<evidence type="ECO:0000259" key="2">
    <source>
        <dbReference type="PROSITE" id="PS51034"/>
    </source>
</evidence>
<dbReference type="Proteomes" id="UP000288716">
    <property type="component" value="Unassembled WGS sequence"/>
</dbReference>
<dbReference type="SMART" id="SM00473">
    <property type="entry name" value="PAN_AP"/>
    <property type="match status" value="5"/>
</dbReference>
<dbReference type="InterPro" id="IPR001507">
    <property type="entry name" value="ZP_dom"/>
</dbReference>
<dbReference type="PROSITE" id="PS50948">
    <property type="entry name" value="PAN"/>
    <property type="match status" value="5"/>
</dbReference>
<feature type="domain" description="Apple" evidence="1">
    <location>
        <begin position="120"/>
        <end position="212"/>
    </location>
</feature>
<feature type="domain" description="Apple" evidence="1">
    <location>
        <begin position="553"/>
        <end position="632"/>
    </location>
</feature>
<organism evidence="3 4">
    <name type="scientific">Leptotrombidium deliense</name>
    <dbReference type="NCBI Taxonomy" id="299467"/>
    <lineage>
        <taxon>Eukaryota</taxon>
        <taxon>Metazoa</taxon>
        <taxon>Ecdysozoa</taxon>
        <taxon>Arthropoda</taxon>
        <taxon>Chelicerata</taxon>
        <taxon>Arachnida</taxon>
        <taxon>Acari</taxon>
        <taxon>Acariformes</taxon>
        <taxon>Trombidiformes</taxon>
        <taxon>Prostigmata</taxon>
        <taxon>Anystina</taxon>
        <taxon>Parasitengona</taxon>
        <taxon>Trombiculoidea</taxon>
        <taxon>Trombiculidae</taxon>
        <taxon>Leptotrombidium</taxon>
    </lineage>
</organism>
<dbReference type="PROSITE" id="PS51034">
    <property type="entry name" value="ZP_2"/>
    <property type="match status" value="2"/>
</dbReference>
<dbReference type="InterPro" id="IPR003609">
    <property type="entry name" value="Pan_app"/>
</dbReference>
<comment type="caution">
    <text evidence="3">The sequence shown here is derived from an EMBL/GenBank/DDBJ whole genome shotgun (WGS) entry which is preliminary data.</text>
</comment>
<accession>A0A443SUS0</accession>
<proteinExistence type="predicted"/>
<name>A0A443SUS0_9ACAR</name>
<sequence>MHASFVRENLEVDDEWDYHQKLCLPVDNCTRHWIFEKITSFQLFAMDEKTLNEVFTEEQCMDACIVEKRFVCRSARYDSTNKKCVLSKYDRRTAAESFKRINNNQIHYFENQCIQDPTKCSFRRLKFARQLNSSHVYILNEKRKRDECERICLNNTDFNCRSYTYDSDTKLCALSPQDSLTIEDTGAISSNRKRSLKQIDSTTIETYEKATCIAVDIRCEANSMTAMITTSGPFRGRLFTLTHPHECYNVGNEQDNLIALSIPLHGRQCGTMNVGNGTFQNSLVIQHHPLILRDSDRRVDVACDYHRIKRKLRGGKQVTESDTVAMTQVITGLVPTPAVSLRVVNSTGAEVRGVELGENLQLKVDMLDQSIFGIFGSDLIARSGEGTESVALIDDRGCPIESAVFPALTRVGRDSKSLTAPFQAFRFTSDAAVKFQMTVSFCLDACEPVNCNDPMIKANKSIDSFGRRRRRRDLTADKYYGSGNTSDDTVTVTSIDELQSGDILRDVTMETTVYVMNNLKPLSYADKRNKLLRKHFSEDSNEHSENSSSTFDCDTANIQFELQSGVLFALQAYKTTRDFQPQECLKVCRQEDACKSLNIDYKKNVCQFLSTSFVDNRMRKENPHFNHFRKICLRTQSACSRHWAFERVRGRELVSVPYGKIHVDAHTLEHCQAACLDFKPFVCRSAEFNYQNSQCKLSPYNRFSSGDKHAKLGVRSYIDYMENNCAHEAKGFCNVKSTKQSRLVLADRFLFTDDVQNCEEECMHNKHFICRSFTYESTTKTCALSHHSKRSYSNGAVIRSATHTFYEVSTCFEGKQSIIHFQLFSINLQHFLHVSSNRLQINESMTVDCESDMMNAVIHSNTLFQGKVYTRDRPQSCFVDVGNAMQFSLPIQLSGDECGTITEEEGKFSNVLVIQSNDHVVTAFDKAIGVKCGYDVGNKTGETALHIK</sequence>
<dbReference type="Pfam" id="PF00024">
    <property type="entry name" value="PAN_1"/>
    <property type="match status" value="4"/>
</dbReference>
<feature type="domain" description="Apple" evidence="1">
    <location>
        <begin position="639"/>
        <end position="721"/>
    </location>
</feature>
<protein>
    <recommendedName>
        <fullName evidence="5">ZP domain-containing protein</fullName>
    </recommendedName>
</protein>
<dbReference type="InterPro" id="IPR052774">
    <property type="entry name" value="Celegans_DevNeuronal_Protein"/>
</dbReference>
<dbReference type="PANTHER" id="PTHR47327">
    <property type="entry name" value="FI18240P1-RELATED"/>
    <property type="match status" value="1"/>
</dbReference>
<feature type="domain" description="ZP" evidence="2">
    <location>
        <begin position="218"/>
        <end position="458"/>
    </location>
</feature>
<evidence type="ECO:0008006" key="5">
    <source>
        <dbReference type="Google" id="ProtNLM"/>
    </source>
</evidence>
<feature type="domain" description="ZP" evidence="2">
    <location>
        <begin position="848"/>
        <end position="948"/>
    </location>
</feature>
<dbReference type="Pfam" id="PF25057">
    <property type="entry name" value="CUT_N"/>
    <property type="match status" value="1"/>
</dbReference>
<dbReference type="AlphaFoldDB" id="A0A443SUS0"/>
<dbReference type="STRING" id="299467.A0A443SUS0"/>
<feature type="domain" description="Apple" evidence="1">
    <location>
        <begin position="725"/>
        <end position="811"/>
    </location>
</feature>
<dbReference type="InterPro" id="IPR056953">
    <property type="entry name" value="CUT_N"/>
</dbReference>
<dbReference type="Gene3D" id="3.50.4.10">
    <property type="entry name" value="Hepatocyte Growth Factor"/>
    <property type="match status" value="4"/>
</dbReference>
<dbReference type="EMBL" id="NCKV01000221">
    <property type="protein sequence ID" value="RWS31259.1"/>
    <property type="molecule type" value="Genomic_DNA"/>
</dbReference>
<dbReference type="CDD" id="cd01099">
    <property type="entry name" value="PAN_AP_HGF"/>
    <property type="match status" value="4"/>
</dbReference>
<dbReference type="VEuPathDB" id="VectorBase:LDEU000781"/>
<evidence type="ECO:0000313" key="4">
    <source>
        <dbReference type="Proteomes" id="UP000288716"/>
    </source>
</evidence>
<dbReference type="OrthoDB" id="6503199at2759"/>
<keyword evidence="4" id="KW-1185">Reference proteome</keyword>
<reference evidence="3 4" key="1">
    <citation type="journal article" date="2018" name="Gigascience">
        <title>Genomes of trombidid mites reveal novel predicted allergens and laterally-transferred genes associated with secondary metabolism.</title>
        <authorList>
            <person name="Dong X."/>
            <person name="Chaisiri K."/>
            <person name="Xia D."/>
            <person name="Armstrong S.D."/>
            <person name="Fang Y."/>
            <person name="Donnelly M.J."/>
            <person name="Kadowaki T."/>
            <person name="McGarry J.W."/>
            <person name="Darby A.C."/>
            <person name="Makepeace B.L."/>
        </authorList>
    </citation>
    <scope>NUCLEOTIDE SEQUENCE [LARGE SCALE GENOMIC DNA]</scope>
    <source>
        <strain evidence="3">UoL-UT</strain>
    </source>
</reference>
<evidence type="ECO:0000259" key="1">
    <source>
        <dbReference type="PROSITE" id="PS50948"/>
    </source>
</evidence>
<dbReference type="GO" id="GO:0009653">
    <property type="term" value="P:anatomical structure morphogenesis"/>
    <property type="evidence" value="ECO:0007669"/>
    <property type="project" value="TreeGrafter"/>
</dbReference>